<feature type="binding site" evidence="9">
    <location>
        <begin position="128"/>
        <end position="138"/>
    </location>
    <ligand>
        <name>ATP</name>
        <dbReference type="ChEBI" id="CHEBI:30616"/>
    </ligand>
</feature>
<dbReference type="HAMAP" id="MF_00061">
    <property type="entry name" value="IspE"/>
    <property type="match status" value="1"/>
</dbReference>
<accession>A0ABZ1BPF7</accession>
<dbReference type="EC" id="2.7.1.148" evidence="2 9"/>
<evidence type="ECO:0000256" key="7">
    <source>
        <dbReference type="ARBA" id="ARBA00022840"/>
    </source>
</evidence>
<dbReference type="EMBL" id="CP141614">
    <property type="protein sequence ID" value="WRP14709.1"/>
    <property type="molecule type" value="Genomic_DNA"/>
</dbReference>
<evidence type="ECO:0000256" key="5">
    <source>
        <dbReference type="ARBA" id="ARBA00022741"/>
    </source>
</evidence>
<dbReference type="InterPro" id="IPR014721">
    <property type="entry name" value="Ribsml_uS5_D2-typ_fold_subgr"/>
</dbReference>
<feature type="domain" description="GHMP kinase N-terminal" evidence="10">
    <location>
        <begin position="99"/>
        <end position="178"/>
    </location>
</feature>
<evidence type="ECO:0000313" key="12">
    <source>
        <dbReference type="EMBL" id="WRP14709.1"/>
    </source>
</evidence>
<organism evidence="12 13">
    <name type="scientific">Geochorda subterranea</name>
    <dbReference type="NCBI Taxonomy" id="3109564"/>
    <lineage>
        <taxon>Bacteria</taxon>
        <taxon>Bacillati</taxon>
        <taxon>Bacillota</taxon>
        <taxon>Limnochordia</taxon>
        <taxon>Limnochordales</taxon>
        <taxon>Geochordaceae</taxon>
        <taxon>Geochorda</taxon>
    </lineage>
</organism>
<sequence>MSEVPSPLPADALTEVAPAKVNLGLWVLGRREDGLHAIDTVMASVEPVDELVLWRDPEAAPGTLTLSVTGPEAESLAETGLALAEVVDLRGGTHGGVRNLVVRAAAELARSTPGPPAAVRIHLIKRIPVGAGLGGGSSDAAAALRGLNRLWGLGLTPDQLERVAARIGADVAFFVRGGVRRATGVGERLAMVPCALAAECVIAVPPSRVVTAQAYRLWDTLSSETPMQADGGGHGAEALISALARGDLRRAIRLLHNDLATAAYRLSPSTQRLLRLLETAGGEGACVSGSGSAVFALAAPGAGGGLANEIRRRAAAEGWTVRVYVSRLPSQEAALPWRAPGTVVESI</sequence>
<dbReference type="RefSeq" id="WP_324669079.1">
    <property type="nucleotide sequence ID" value="NZ_CP141614.1"/>
</dbReference>
<keyword evidence="7 9" id="KW-0067">ATP-binding</keyword>
<dbReference type="Proteomes" id="UP001333102">
    <property type="component" value="Chromosome"/>
</dbReference>
<dbReference type="SUPFAM" id="SSF54211">
    <property type="entry name" value="Ribosomal protein S5 domain 2-like"/>
    <property type="match status" value="1"/>
</dbReference>
<comment type="function">
    <text evidence="9">Catalyzes the phosphorylation of the position 2 hydroxy group of 4-diphosphocytidyl-2C-methyl-D-erythritol.</text>
</comment>
<evidence type="ECO:0000313" key="13">
    <source>
        <dbReference type="Proteomes" id="UP001333102"/>
    </source>
</evidence>
<keyword evidence="5 9" id="KW-0547">Nucleotide-binding</keyword>
<keyword evidence="13" id="KW-1185">Reference proteome</keyword>
<evidence type="ECO:0000256" key="6">
    <source>
        <dbReference type="ARBA" id="ARBA00022777"/>
    </source>
</evidence>
<evidence type="ECO:0000256" key="4">
    <source>
        <dbReference type="ARBA" id="ARBA00022679"/>
    </source>
</evidence>
<keyword evidence="4 9" id="KW-0808">Transferase</keyword>
<dbReference type="InterPro" id="IPR006204">
    <property type="entry name" value="GHMP_kinase_N_dom"/>
</dbReference>
<evidence type="ECO:0000256" key="9">
    <source>
        <dbReference type="HAMAP-Rule" id="MF_00061"/>
    </source>
</evidence>
<name>A0ABZ1BPF7_9FIRM</name>
<feature type="domain" description="GHMP kinase C-terminal" evidence="11">
    <location>
        <begin position="239"/>
        <end position="302"/>
    </location>
</feature>
<dbReference type="InterPro" id="IPR004424">
    <property type="entry name" value="IspE"/>
</dbReference>
<evidence type="ECO:0000256" key="2">
    <source>
        <dbReference type="ARBA" id="ARBA00012052"/>
    </source>
</evidence>
<dbReference type="Pfam" id="PF00288">
    <property type="entry name" value="GHMP_kinases_N"/>
    <property type="match status" value="1"/>
</dbReference>
<evidence type="ECO:0000259" key="10">
    <source>
        <dbReference type="Pfam" id="PF00288"/>
    </source>
</evidence>
<gene>
    <name evidence="9" type="primary">ispE</name>
    <name evidence="12" type="ORF">VLY81_00625</name>
</gene>
<keyword evidence="9" id="KW-0414">Isoprene biosynthesis</keyword>
<dbReference type="SUPFAM" id="SSF55060">
    <property type="entry name" value="GHMP Kinase, C-terminal domain"/>
    <property type="match status" value="1"/>
</dbReference>
<dbReference type="PANTHER" id="PTHR43527">
    <property type="entry name" value="4-DIPHOSPHOCYTIDYL-2-C-METHYL-D-ERYTHRITOL KINASE, CHLOROPLASTIC"/>
    <property type="match status" value="1"/>
</dbReference>
<dbReference type="Pfam" id="PF08544">
    <property type="entry name" value="GHMP_kinases_C"/>
    <property type="match status" value="1"/>
</dbReference>
<feature type="active site" evidence="9">
    <location>
        <position position="170"/>
    </location>
</feature>
<feature type="active site" evidence="9">
    <location>
        <position position="20"/>
    </location>
</feature>
<comment type="similarity">
    <text evidence="1 9">Belongs to the GHMP kinase family. IspE subfamily.</text>
</comment>
<comment type="catalytic activity">
    <reaction evidence="9">
        <text>4-CDP-2-C-methyl-D-erythritol + ATP = 4-CDP-2-C-methyl-D-erythritol 2-phosphate + ADP + H(+)</text>
        <dbReference type="Rhea" id="RHEA:18437"/>
        <dbReference type="ChEBI" id="CHEBI:15378"/>
        <dbReference type="ChEBI" id="CHEBI:30616"/>
        <dbReference type="ChEBI" id="CHEBI:57823"/>
        <dbReference type="ChEBI" id="CHEBI:57919"/>
        <dbReference type="ChEBI" id="CHEBI:456216"/>
        <dbReference type="EC" id="2.7.1.148"/>
    </reaction>
</comment>
<dbReference type="PANTHER" id="PTHR43527:SF2">
    <property type="entry name" value="4-DIPHOSPHOCYTIDYL-2-C-METHYL-D-ERYTHRITOL KINASE, CHLOROPLASTIC"/>
    <property type="match status" value="1"/>
</dbReference>
<evidence type="ECO:0000256" key="3">
    <source>
        <dbReference type="ARBA" id="ARBA00017473"/>
    </source>
</evidence>
<dbReference type="InterPro" id="IPR036554">
    <property type="entry name" value="GHMP_kinase_C_sf"/>
</dbReference>
<evidence type="ECO:0000256" key="1">
    <source>
        <dbReference type="ARBA" id="ARBA00009684"/>
    </source>
</evidence>
<evidence type="ECO:0000259" key="11">
    <source>
        <dbReference type="Pfam" id="PF08544"/>
    </source>
</evidence>
<evidence type="ECO:0000256" key="8">
    <source>
        <dbReference type="ARBA" id="ARBA00032554"/>
    </source>
</evidence>
<dbReference type="InterPro" id="IPR020568">
    <property type="entry name" value="Ribosomal_Su5_D2-typ_SF"/>
</dbReference>
<proteinExistence type="inferred from homology"/>
<dbReference type="InterPro" id="IPR013750">
    <property type="entry name" value="GHMP_kinase_C_dom"/>
</dbReference>
<protein>
    <recommendedName>
        <fullName evidence="3 9">4-diphosphocytidyl-2-C-methyl-D-erythritol kinase</fullName>
        <shortName evidence="9">CMK</shortName>
        <ecNumber evidence="2 9">2.7.1.148</ecNumber>
    </recommendedName>
    <alternativeName>
        <fullName evidence="8 9">4-(cytidine-5'-diphospho)-2-C-methyl-D-erythritol kinase</fullName>
    </alternativeName>
</protein>
<dbReference type="Gene3D" id="3.30.70.890">
    <property type="entry name" value="GHMP kinase, C-terminal domain"/>
    <property type="match status" value="1"/>
</dbReference>
<reference evidence="13" key="1">
    <citation type="submission" date="2023-12" db="EMBL/GenBank/DDBJ databases">
        <title>Novel isolates from deep terrestrial aquifers shed light on the physiology and ecology of the class Limnochordia.</title>
        <authorList>
            <person name="Karnachuk O.V."/>
            <person name="Lukina A.P."/>
            <person name="Avakyan M.R."/>
            <person name="Kadnikov V."/>
            <person name="Begmatov S."/>
            <person name="Beletsky A.V."/>
            <person name="Mardanov A.V."/>
            <person name="Ravin N.V."/>
        </authorList>
    </citation>
    <scope>NUCLEOTIDE SEQUENCE [LARGE SCALE GENOMIC DNA]</scope>
    <source>
        <strain evidence="13">LN</strain>
    </source>
</reference>
<dbReference type="Gene3D" id="3.30.230.10">
    <property type="match status" value="1"/>
</dbReference>
<dbReference type="PIRSF" id="PIRSF010376">
    <property type="entry name" value="IspE"/>
    <property type="match status" value="1"/>
</dbReference>
<keyword evidence="6 9" id="KW-0418">Kinase</keyword>
<comment type="pathway">
    <text evidence="9">Isoprenoid biosynthesis; isopentenyl diphosphate biosynthesis via DXP pathway; isopentenyl diphosphate from 1-deoxy-D-xylulose 5-phosphate: step 3/6.</text>
</comment>